<proteinExistence type="predicted"/>
<dbReference type="Pfam" id="PF14559">
    <property type="entry name" value="TPR_19"/>
    <property type="match status" value="2"/>
</dbReference>
<dbReference type="EMBL" id="CP000804">
    <property type="protein sequence ID" value="ABU56348.1"/>
    <property type="molecule type" value="Genomic_DNA"/>
</dbReference>
<dbReference type="InterPro" id="IPR007111">
    <property type="entry name" value="NACHT_NTPase"/>
</dbReference>
<dbReference type="KEGG" id="rca:Rcas_0215"/>
<dbReference type="RefSeq" id="WP_011997753.1">
    <property type="nucleotide sequence ID" value="NC_009767.1"/>
</dbReference>
<feature type="repeat" description="TPR" evidence="3">
    <location>
        <begin position="932"/>
        <end position="965"/>
    </location>
</feature>
<keyword evidence="6" id="KW-1185">Reference proteome</keyword>
<evidence type="ECO:0000313" key="6">
    <source>
        <dbReference type="Proteomes" id="UP000000263"/>
    </source>
</evidence>
<feature type="repeat" description="TPR" evidence="3">
    <location>
        <begin position="661"/>
        <end position="694"/>
    </location>
</feature>
<feature type="repeat" description="TPR" evidence="3">
    <location>
        <begin position="1795"/>
        <end position="1828"/>
    </location>
</feature>
<keyword evidence="1" id="KW-0677">Repeat</keyword>
<dbReference type="Gene3D" id="1.25.40.10">
    <property type="entry name" value="Tetratricopeptide repeat domain"/>
    <property type="match status" value="9"/>
</dbReference>
<dbReference type="HOGENOM" id="CLU_230531_0_0_0"/>
<dbReference type="PANTHER" id="PTHR45586">
    <property type="entry name" value="TPR REPEAT-CONTAINING PROTEIN PA4667"/>
    <property type="match status" value="1"/>
</dbReference>
<organism evidence="5 6">
    <name type="scientific">Roseiflexus castenholzii (strain DSM 13941 / HLO8)</name>
    <dbReference type="NCBI Taxonomy" id="383372"/>
    <lineage>
        <taxon>Bacteria</taxon>
        <taxon>Bacillati</taxon>
        <taxon>Chloroflexota</taxon>
        <taxon>Chloroflexia</taxon>
        <taxon>Chloroflexales</taxon>
        <taxon>Roseiflexineae</taxon>
        <taxon>Roseiflexaceae</taxon>
        <taxon>Roseiflexus</taxon>
    </lineage>
</organism>
<dbReference type="eggNOG" id="COG5635">
    <property type="taxonomic scope" value="Bacteria"/>
</dbReference>
<feature type="repeat" description="TPR" evidence="3">
    <location>
        <begin position="2134"/>
        <end position="2167"/>
    </location>
</feature>
<dbReference type="STRING" id="383372.Rcas_0215"/>
<feature type="repeat" description="TPR" evidence="3">
    <location>
        <begin position="2066"/>
        <end position="2099"/>
    </location>
</feature>
<feature type="repeat" description="TPR" evidence="3">
    <location>
        <begin position="729"/>
        <end position="762"/>
    </location>
</feature>
<dbReference type="SMART" id="SM00567">
    <property type="entry name" value="EZ_HEAT"/>
    <property type="match status" value="3"/>
</dbReference>
<sequence>MAVQLAGWAHRYLEALCGQSNFSAARTVAPLWLATDAAHTPEVGVPVSAPLTIQMAAEIFPRLALIGPAGAGKTTSLRALAIGLAEAFLSGNSRTAWSGAHAPLPLYIELARFRGSIEATLADTFGIGAPPPLDELARDRPLLFLLDGLDELPPATQLTGLAALSHTLAATGAQTRWISTCRSEYLGLFRPWLNGAEVRVLQPLRPRDVVAQLQRQVGDGAAAWIQRNDDILQLATRPRWLTALIEAREALNAPIQSRGRLLATWMPALVTTALAAHPRSIPASQAVHALTTIAHLLEHQGQTELTLDSAITAIEVSAYVSDTQVTARALRQSPLVHERTLRAATGEAAILALIDAGILNFDAERRLIGFHHPLLRSFAQALLLARTRPDQWSASILSRTWTDAVIFAYSLSEDREAVVRRLLASGAVGLTARCLIDAEAPAHYDELLERSGSLTPPLRVMIADAFAAEGLDRAALEQLERAGNEGYDEAGLFGRLGDLYCRSGQWRLARVAYEQALAREADDLRYRQQLGVVCSRMGELEQAAAALETVLDAQQKRSAAAAHELGHVYLQQGRFARALEAYRHAAQQQPGEPAYRRSVAVALRRLGRLEEAEAELRDLIAASGSDAATYAELGEVYADAGHNAKAVESYARAVALRPDDPMLYARLGQVRRSIGDWSGARAALQRAVELDSSNAALQDELGQALEACGEMESALAAYRAAVSLDPQCATYHRRLGALLRNCGDNDGAAAALRTALELRPDSAATYGELAELLWRTGDTDQALDAYRRAHALAPESPDHTRALGLAYRRLGRSRDAERLLRQALTLAPERADLHYDYGIAAEALEQWDTALAAYEQAAMLDPQCADYARAAGALLLRRGDLARARSLLAVALRRARRDPETLFQVGMLHAAAGAWHLAARSFQRAARLSGSAQHESALGRAYLHLSMADEACAAFERALLLHPDDIETLDAYQTALESCGRLEAAYSVGRRVARLAPGNAAIQQRVGSLALRLGRVNEALELLDRAVALDSRLVAAHLDRSRALLAAGRAEAALAAAQQAHTLAPDQALPLALAAEALITLRRDDEARPLLERALALDATLLSSCVALRDLLARADDYAAAVSLAQRAVALAPADISHHVRLGELLLETGDLTQAEQALQYALQYIASVDEEQRNRMSARIYALISRIRARIADWEQAVAYARASVDCAPGNSEYRALLADALEGAGNLAAAVAELESAAAAEPDRIDWQQRLGHFLYRIGNYSGALNALRRAAAGSGAAEDYYALGRCLCALSDLPAAAEALEQALRLRPDAASWRVELALVHLERGWHGEALAELNQAVATAPDRTEVRRARARALMAIGQLDHARADLVEALRREPRDAESYALLAEILLDLGHTLQALDSARRAATLQPDNPQYRRMLARALRASGRRAEAIEHLSGVVNDTSPPQWWEELADDHLALGHLPAARIALEHAVAAAPDQATTRFRLGDVLLRLGEPAAATEQLRIAITRRPDYAAAHARLAEALIASAIDSPDHLAAAVEAARLAVAVEGQCADHWRVLGAVLRMQGVLEDAVQALRRACELDPESASAAFLLGLTLLEQNNPAAAIAPLADAVALAPEIASHHGCLGIAHRLAVAPIVEPDDLRTAPPNRRAALTIARRSFQQAITLDPRCARWWYELGLTEQQSANHAPAVEAFARAMALADDHAVSMTTGVYPPLQGSERIAILRSRALSLYLVGRLDDARADLESVIAHNAALPADRYLLGRVLLDCGHATAARTELTSATASDPRHAQAHLFLGRACLALNEPQTAIDAIEQAAELRPDHAPTAAALSQAYAAAGRRERAIAAAQRAVRLDSSAGEHHHLLATLYAASGRLQEARAALINALTLQPDVAAWHAQMGDICQRMGMIDAARSAYARAVQLAPDHADYRYAQARLLRQQGRIDEARQVFEKALEHEPQQGAWHYELAELLRQQRDPAAIEHYAAAVQLAPDEPRHWLGLVEGLLERQERDAAQETVERALLRFGDHAALHAVAGALQEEQGEIERAAWHYEQALTRDPQNATYCWRLGRAQFELGNPDAARELLERALALDPGSADAHATIARLFASENDSRAALVHSQRAVELRPDDPALQIQLAEVLAQMRRFDEARQALERAVQRAPSDPELLARYGEMALTVGLYHEALGAFERAIAQRPDEPRYHFFAGRAHRRLKQYSRAIERFRRAVKLRPGYSEAVIELSTLGPLAFVAQHLRGESDAA</sequence>
<feature type="repeat" description="TPR" evidence="3">
    <location>
        <begin position="1000"/>
        <end position="1033"/>
    </location>
</feature>
<feature type="repeat" description="TPR" evidence="3">
    <location>
        <begin position="559"/>
        <end position="592"/>
    </location>
</feature>
<dbReference type="PROSITE" id="PS50293">
    <property type="entry name" value="TPR_REGION"/>
    <property type="match status" value="2"/>
</dbReference>
<dbReference type="InterPro" id="IPR019734">
    <property type="entry name" value="TPR_rpt"/>
</dbReference>
<dbReference type="OrthoDB" id="139415at2"/>
<dbReference type="InterPro" id="IPR004155">
    <property type="entry name" value="PBS_lyase_HEAT"/>
</dbReference>
<dbReference type="Pfam" id="PF13181">
    <property type="entry name" value="TPR_8"/>
    <property type="match status" value="2"/>
</dbReference>
<feature type="repeat" description="TPR" evidence="3">
    <location>
        <begin position="1897"/>
        <end position="1930"/>
    </location>
</feature>
<dbReference type="Pfam" id="PF13424">
    <property type="entry name" value="TPR_12"/>
    <property type="match status" value="1"/>
</dbReference>
<evidence type="ECO:0000313" key="5">
    <source>
        <dbReference type="EMBL" id="ABU56348.1"/>
    </source>
</evidence>
<dbReference type="PANTHER" id="PTHR45586:SF1">
    <property type="entry name" value="LIPOPOLYSACCHARIDE ASSEMBLY PROTEIN B"/>
    <property type="match status" value="1"/>
</dbReference>
<dbReference type="SUPFAM" id="SSF52540">
    <property type="entry name" value="P-loop containing nucleoside triphosphate hydrolases"/>
    <property type="match status" value="1"/>
</dbReference>
<dbReference type="Pfam" id="PF05729">
    <property type="entry name" value="NACHT"/>
    <property type="match status" value="1"/>
</dbReference>
<evidence type="ECO:0000256" key="2">
    <source>
        <dbReference type="ARBA" id="ARBA00022803"/>
    </source>
</evidence>
<dbReference type="SUPFAM" id="SSF48452">
    <property type="entry name" value="TPR-like"/>
    <property type="match status" value="7"/>
</dbReference>
<feature type="repeat" description="TPR" evidence="3">
    <location>
        <begin position="763"/>
        <end position="796"/>
    </location>
</feature>
<feature type="repeat" description="TPR" evidence="3">
    <location>
        <begin position="2168"/>
        <end position="2201"/>
    </location>
</feature>
<feature type="repeat" description="TPR" evidence="3">
    <location>
        <begin position="797"/>
        <end position="830"/>
    </location>
</feature>
<dbReference type="InterPro" id="IPR027417">
    <property type="entry name" value="P-loop_NTPase"/>
</dbReference>
<dbReference type="Pfam" id="PF13432">
    <property type="entry name" value="TPR_16"/>
    <property type="match status" value="14"/>
</dbReference>
<evidence type="ECO:0000256" key="1">
    <source>
        <dbReference type="ARBA" id="ARBA00022737"/>
    </source>
</evidence>
<dbReference type="Gene3D" id="3.40.50.300">
    <property type="entry name" value="P-loop containing nucleotide triphosphate hydrolases"/>
    <property type="match status" value="1"/>
</dbReference>
<dbReference type="InterPro" id="IPR003107">
    <property type="entry name" value="HAT"/>
</dbReference>
<feature type="repeat" description="TPR" evidence="3">
    <location>
        <begin position="1931"/>
        <end position="1964"/>
    </location>
</feature>
<feature type="repeat" description="TPR" evidence="3">
    <location>
        <begin position="1382"/>
        <end position="1415"/>
    </location>
</feature>
<feature type="repeat" description="TPR" evidence="3">
    <location>
        <begin position="2202"/>
        <end position="2235"/>
    </location>
</feature>
<feature type="repeat" description="TPR" evidence="3">
    <location>
        <begin position="695"/>
        <end position="728"/>
    </location>
</feature>
<feature type="repeat" description="TPR" evidence="3">
    <location>
        <begin position="1676"/>
        <end position="1709"/>
    </location>
</feature>
<dbReference type="InterPro" id="IPR011990">
    <property type="entry name" value="TPR-like_helical_dom_sf"/>
</dbReference>
<reference evidence="5 6" key="1">
    <citation type="submission" date="2007-08" db="EMBL/GenBank/DDBJ databases">
        <title>Complete sequence of Roseiflexus castenholzii DSM 13941.</title>
        <authorList>
            <consortium name="US DOE Joint Genome Institute"/>
            <person name="Copeland A."/>
            <person name="Lucas S."/>
            <person name="Lapidus A."/>
            <person name="Barry K."/>
            <person name="Glavina del Rio T."/>
            <person name="Dalin E."/>
            <person name="Tice H."/>
            <person name="Pitluck S."/>
            <person name="Thompson L.S."/>
            <person name="Brettin T."/>
            <person name="Bruce D."/>
            <person name="Detter J.C."/>
            <person name="Han C."/>
            <person name="Tapia R."/>
            <person name="Schmutz J."/>
            <person name="Larimer F."/>
            <person name="Land M."/>
            <person name="Hauser L."/>
            <person name="Kyrpides N."/>
            <person name="Mikhailova N."/>
            <person name="Bryant D.A."/>
            <person name="Hanada S."/>
            <person name="Tsukatani Y."/>
            <person name="Richardson P."/>
        </authorList>
    </citation>
    <scope>NUCLEOTIDE SEQUENCE [LARGE SCALE GENOMIC DNA]</scope>
    <source>
        <strain evidence="6">DSM 13941 / HLO8</strain>
    </source>
</reference>
<evidence type="ECO:0000259" key="4">
    <source>
        <dbReference type="Pfam" id="PF05729"/>
    </source>
</evidence>
<keyword evidence="2 3" id="KW-0802">TPR repeat</keyword>
<feature type="repeat" description="TPR" evidence="3">
    <location>
        <begin position="1280"/>
        <end position="1313"/>
    </location>
</feature>
<feature type="repeat" description="TPR" evidence="3">
    <location>
        <begin position="2032"/>
        <end position="2065"/>
    </location>
</feature>
<evidence type="ECO:0000256" key="3">
    <source>
        <dbReference type="PROSITE-ProRule" id="PRU00339"/>
    </source>
</evidence>
<dbReference type="InterPro" id="IPR051012">
    <property type="entry name" value="CellSynth/LPSAsmb/PSIAsmb"/>
</dbReference>
<accession>A7NFW7</accession>
<feature type="repeat" description="TPR" evidence="3">
    <location>
        <begin position="2100"/>
        <end position="2133"/>
    </location>
</feature>
<name>A7NFW7_ROSCS</name>
<dbReference type="SMART" id="SM00028">
    <property type="entry name" value="TPR"/>
    <property type="match status" value="41"/>
</dbReference>
<feature type="repeat" description="TPR" evidence="3">
    <location>
        <begin position="831"/>
        <end position="864"/>
    </location>
</feature>
<protein>
    <submittedName>
        <fullName evidence="5">Tetratricopeptide TPR_2 repeat protein</fullName>
    </submittedName>
</protein>
<feature type="repeat" description="TPR" evidence="3">
    <location>
        <begin position="627"/>
        <end position="660"/>
    </location>
</feature>
<feature type="repeat" description="TPR" evidence="3">
    <location>
        <begin position="1556"/>
        <end position="1589"/>
    </location>
</feature>
<dbReference type="SMART" id="SM00386">
    <property type="entry name" value="HAT"/>
    <property type="match status" value="8"/>
</dbReference>
<feature type="domain" description="NACHT" evidence="4">
    <location>
        <begin position="63"/>
        <end position="209"/>
    </location>
</feature>
<dbReference type="Proteomes" id="UP000000263">
    <property type="component" value="Chromosome"/>
</dbReference>
<dbReference type="GO" id="GO:0006396">
    <property type="term" value="P:RNA processing"/>
    <property type="evidence" value="ECO:0007669"/>
    <property type="project" value="InterPro"/>
</dbReference>
<dbReference type="eggNOG" id="COG0457">
    <property type="taxonomic scope" value="Bacteria"/>
</dbReference>
<dbReference type="PROSITE" id="PS50005">
    <property type="entry name" value="TPR"/>
    <property type="match status" value="23"/>
</dbReference>
<gene>
    <name evidence="5" type="ordered locus">Rcas_0215</name>
</gene>